<evidence type="ECO:0000256" key="1">
    <source>
        <dbReference type="SAM" id="MobiDB-lite"/>
    </source>
</evidence>
<evidence type="ECO:0000313" key="3">
    <source>
        <dbReference type="Proteomes" id="UP001228049"/>
    </source>
</evidence>
<evidence type="ECO:0000313" key="2">
    <source>
        <dbReference type="EMBL" id="KAK1882860.1"/>
    </source>
</evidence>
<sequence length="78" mass="8567">EQVSSINVTTPHNTHDESTKTPAVHSCLDKRQESLGGKKANEVKEVKLDTGKEEEWPAADCAGGLEVWMRMEKCSSPV</sequence>
<name>A0AAD9F222_DISEL</name>
<keyword evidence="3" id="KW-1185">Reference proteome</keyword>
<feature type="non-terminal residue" evidence="2">
    <location>
        <position position="1"/>
    </location>
</feature>
<dbReference type="EMBL" id="JASDAP010000023">
    <property type="protein sequence ID" value="KAK1882860.1"/>
    <property type="molecule type" value="Genomic_DNA"/>
</dbReference>
<feature type="compositionally biased region" description="Polar residues" evidence="1">
    <location>
        <begin position="1"/>
        <end position="12"/>
    </location>
</feature>
<feature type="non-terminal residue" evidence="2">
    <location>
        <position position="78"/>
    </location>
</feature>
<comment type="caution">
    <text evidence="2">The sequence shown here is derived from an EMBL/GenBank/DDBJ whole genome shotgun (WGS) entry which is preliminary data.</text>
</comment>
<organism evidence="2 3">
    <name type="scientific">Dissostichus eleginoides</name>
    <name type="common">Patagonian toothfish</name>
    <name type="synonym">Dissostichus amissus</name>
    <dbReference type="NCBI Taxonomy" id="100907"/>
    <lineage>
        <taxon>Eukaryota</taxon>
        <taxon>Metazoa</taxon>
        <taxon>Chordata</taxon>
        <taxon>Craniata</taxon>
        <taxon>Vertebrata</taxon>
        <taxon>Euteleostomi</taxon>
        <taxon>Actinopterygii</taxon>
        <taxon>Neopterygii</taxon>
        <taxon>Teleostei</taxon>
        <taxon>Neoteleostei</taxon>
        <taxon>Acanthomorphata</taxon>
        <taxon>Eupercaria</taxon>
        <taxon>Perciformes</taxon>
        <taxon>Notothenioidei</taxon>
        <taxon>Nototheniidae</taxon>
        <taxon>Dissostichus</taxon>
    </lineage>
</organism>
<feature type="region of interest" description="Disordered" evidence="1">
    <location>
        <begin position="1"/>
        <end position="24"/>
    </location>
</feature>
<dbReference type="AlphaFoldDB" id="A0AAD9F222"/>
<proteinExistence type="predicted"/>
<reference evidence="2" key="1">
    <citation type="submission" date="2023-04" db="EMBL/GenBank/DDBJ databases">
        <title>Chromosome-level genome of Chaenocephalus aceratus.</title>
        <authorList>
            <person name="Park H."/>
        </authorList>
    </citation>
    <scope>NUCLEOTIDE SEQUENCE</scope>
    <source>
        <strain evidence="2">DE</strain>
        <tissue evidence="2">Muscle</tissue>
    </source>
</reference>
<dbReference type="Proteomes" id="UP001228049">
    <property type="component" value="Unassembled WGS sequence"/>
</dbReference>
<gene>
    <name evidence="2" type="ORF">KUDE01_023640</name>
</gene>
<protein>
    <submittedName>
        <fullName evidence="2">Retinoic acid early-inducible protein 1-beta</fullName>
    </submittedName>
</protein>
<accession>A0AAD9F222</accession>